<dbReference type="EMBL" id="JAATIS010000220">
    <property type="protein sequence ID" value="KAG2469477.1"/>
    <property type="molecule type" value="Genomic_DNA"/>
</dbReference>
<evidence type="ECO:0000313" key="14">
    <source>
        <dbReference type="EMBL" id="KAG2469477.1"/>
    </source>
</evidence>
<dbReference type="AlphaFoldDB" id="A0A8X7XK05"/>
<dbReference type="GO" id="GO:0000981">
    <property type="term" value="F:DNA-binding transcription factor activity, RNA polymerase II-specific"/>
    <property type="evidence" value="ECO:0007669"/>
    <property type="project" value="TreeGrafter"/>
</dbReference>
<evidence type="ECO:0000256" key="9">
    <source>
        <dbReference type="ARBA" id="ARBA00023163"/>
    </source>
</evidence>
<feature type="domain" description="C2H2-type" evidence="13">
    <location>
        <begin position="508"/>
        <end position="535"/>
    </location>
</feature>
<evidence type="ECO:0000256" key="1">
    <source>
        <dbReference type="ARBA" id="ARBA00004123"/>
    </source>
</evidence>
<dbReference type="SUPFAM" id="SSF57667">
    <property type="entry name" value="beta-beta-alpha zinc fingers"/>
    <property type="match status" value="3"/>
</dbReference>
<comment type="caution">
    <text evidence="14">The sequence shown here is derived from an EMBL/GenBank/DDBJ whole genome shotgun (WGS) entry which is preliminary data.</text>
</comment>
<dbReference type="FunFam" id="3.30.160.60:FF:001954">
    <property type="entry name" value="Zinc finger protein 787"/>
    <property type="match status" value="1"/>
</dbReference>
<dbReference type="PROSITE" id="PS00028">
    <property type="entry name" value="ZINC_FINGER_C2H2_1"/>
    <property type="match status" value="6"/>
</dbReference>
<dbReference type="FunFam" id="3.30.160.60:FF:002343">
    <property type="entry name" value="Zinc finger protein 33A"/>
    <property type="match status" value="1"/>
</dbReference>
<keyword evidence="7" id="KW-0805">Transcription regulation</keyword>
<dbReference type="OrthoDB" id="6077919at2759"/>
<evidence type="ECO:0000256" key="7">
    <source>
        <dbReference type="ARBA" id="ARBA00023015"/>
    </source>
</evidence>
<keyword evidence="10" id="KW-0539">Nucleus</keyword>
<keyword evidence="8" id="KW-0238">DNA-binding</keyword>
<gene>
    <name evidence="14" type="primary">Znf397</name>
    <name evidence="14" type="ORF">GTO96_0004556</name>
</gene>
<evidence type="ECO:0000256" key="5">
    <source>
        <dbReference type="ARBA" id="ARBA00022771"/>
    </source>
</evidence>
<feature type="compositionally biased region" description="Polar residues" evidence="12">
    <location>
        <begin position="198"/>
        <end position="208"/>
    </location>
</feature>
<dbReference type="GO" id="GO:0005634">
    <property type="term" value="C:nucleus"/>
    <property type="evidence" value="ECO:0007669"/>
    <property type="project" value="UniProtKB-SubCell"/>
</dbReference>
<name>A0A8X7XK05_POLSE</name>
<keyword evidence="4" id="KW-0677">Repeat</keyword>
<evidence type="ECO:0000256" key="4">
    <source>
        <dbReference type="ARBA" id="ARBA00022737"/>
    </source>
</evidence>
<evidence type="ECO:0000259" key="13">
    <source>
        <dbReference type="PROSITE" id="PS50157"/>
    </source>
</evidence>
<feature type="domain" description="C2H2-type" evidence="13">
    <location>
        <begin position="564"/>
        <end position="587"/>
    </location>
</feature>
<dbReference type="Gene3D" id="3.30.160.60">
    <property type="entry name" value="Classic Zinc Finger"/>
    <property type="match status" value="5"/>
</dbReference>
<dbReference type="FunFam" id="3.30.160.60:FF:000761">
    <property type="entry name" value="Zinc finger protein 449"/>
    <property type="match status" value="1"/>
</dbReference>
<feature type="domain" description="C2H2-type" evidence="13">
    <location>
        <begin position="452"/>
        <end position="479"/>
    </location>
</feature>
<dbReference type="FunFam" id="3.30.160.60:FF:000912">
    <property type="entry name" value="Zinc finger protein 660"/>
    <property type="match status" value="1"/>
</dbReference>
<keyword evidence="3" id="KW-0479">Metal-binding</keyword>
<comment type="subcellular location">
    <subcellularLocation>
        <location evidence="1">Nucleus</location>
    </subcellularLocation>
</comment>
<proteinExistence type="inferred from homology"/>
<dbReference type="InterPro" id="IPR013087">
    <property type="entry name" value="Znf_C2H2_type"/>
</dbReference>
<organism evidence="14 15">
    <name type="scientific">Polypterus senegalus</name>
    <name type="common">Senegal bichir</name>
    <dbReference type="NCBI Taxonomy" id="55291"/>
    <lineage>
        <taxon>Eukaryota</taxon>
        <taxon>Metazoa</taxon>
        <taxon>Chordata</taxon>
        <taxon>Craniata</taxon>
        <taxon>Vertebrata</taxon>
        <taxon>Euteleostomi</taxon>
        <taxon>Actinopterygii</taxon>
        <taxon>Polypteriformes</taxon>
        <taxon>Polypteridae</taxon>
        <taxon>Polypterus</taxon>
    </lineage>
</organism>
<evidence type="ECO:0000256" key="12">
    <source>
        <dbReference type="SAM" id="MobiDB-lite"/>
    </source>
</evidence>
<evidence type="ECO:0000256" key="8">
    <source>
        <dbReference type="ARBA" id="ARBA00023125"/>
    </source>
</evidence>
<keyword evidence="15" id="KW-1185">Reference proteome</keyword>
<dbReference type="GO" id="GO:0000978">
    <property type="term" value="F:RNA polymerase II cis-regulatory region sequence-specific DNA binding"/>
    <property type="evidence" value="ECO:0007669"/>
    <property type="project" value="TreeGrafter"/>
</dbReference>
<dbReference type="Proteomes" id="UP000886611">
    <property type="component" value="Unassembled WGS sequence"/>
</dbReference>
<evidence type="ECO:0000256" key="2">
    <source>
        <dbReference type="ARBA" id="ARBA00006991"/>
    </source>
</evidence>
<feature type="domain" description="C2H2-type" evidence="13">
    <location>
        <begin position="480"/>
        <end position="507"/>
    </location>
</feature>
<evidence type="ECO:0000256" key="11">
    <source>
        <dbReference type="PROSITE-ProRule" id="PRU00042"/>
    </source>
</evidence>
<dbReference type="FunFam" id="3.30.160.60:FF:002394">
    <property type="entry name" value="Uncharacterized protein"/>
    <property type="match status" value="1"/>
</dbReference>
<accession>A0A8X7XK05</accession>
<evidence type="ECO:0000256" key="6">
    <source>
        <dbReference type="ARBA" id="ARBA00022833"/>
    </source>
</evidence>
<keyword evidence="5 11" id="KW-0863">Zinc-finger</keyword>
<feature type="compositionally biased region" description="Basic and acidic residues" evidence="12">
    <location>
        <begin position="122"/>
        <end position="139"/>
    </location>
</feature>
<dbReference type="PANTHER" id="PTHR23226:SF404">
    <property type="entry name" value="ZINC FINGER PROTEIN 432"/>
    <property type="match status" value="1"/>
</dbReference>
<evidence type="ECO:0000256" key="10">
    <source>
        <dbReference type="ARBA" id="ARBA00023242"/>
    </source>
</evidence>
<sequence length="590" mass="66358">MITVETFRVQKNTVNMSARRARLLNGKADYRPKKLCGKPPPCSDSDVCQIDEEKEDFREDLSEITQRLSSTLSLVVEGALAEISRLFDHRVRLLKAGLLEKSKENRLLRIRLEVAETRLRGSADSDKHFNKDRSPDQGRRSCSAGQAGRLNDELDDCGLGASPLSDSLHGDGTSQAPQDRRKKMAKPVDLQEEASRESPGNSPDSGPRTSEDFNWMEQVARWGRQRDTGVQADSDPTKGDGAKLEYSPLPDDNVDLESVHIKEELDDPEVEFVRVTDDSPDDSYDDNEMTIIQNNDAQDQINDRQSSQISVSEDQYNEDVDERTQIGMMVSGSHSVRMSDRSLETLALQMRYSSCTRRTANNDLGEDEGPSGSATSMTYAQAEVESLLCPQCGVCVPGERFLEEHIKVMHQDSSEFQQRLQQTVFPLSSTAVERFQRTPALKSVGEEGQASHLCPDCGKVFNYLGNLKQHRRIHTGEKPYHCAECGKNFRHSGQFKTHKRTHTGETPYACTECGKSFTVLSTLKRHQRIHTGETPYQCSECGKRFKELGNLNTHQRIHTGETPYQCTECGRQFRHLGTLKAHKATHTLLY</sequence>
<keyword evidence="9" id="KW-0804">Transcription</keyword>
<dbReference type="InterPro" id="IPR036236">
    <property type="entry name" value="Znf_C2H2_sf"/>
</dbReference>
<feature type="non-terminal residue" evidence="14">
    <location>
        <position position="590"/>
    </location>
</feature>
<keyword evidence="6" id="KW-0862">Zinc</keyword>
<dbReference type="SMART" id="SM00355">
    <property type="entry name" value="ZnF_C2H2"/>
    <property type="match status" value="6"/>
</dbReference>
<dbReference type="Pfam" id="PF00096">
    <property type="entry name" value="zf-C2H2"/>
    <property type="match status" value="5"/>
</dbReference>
<feature type="region of interest" description="Disordered" evidence="12">
    <location>
        <begin position="122"/>
        <end position="252"/>
    </location>
</feature>
<feature type="domain" description="C2H2-type" evidence="13">
    <location>
        <begin position="536"/>
        <end position="563"/>
    </location>
</feature>
<dbReference type="PROSITE" id="PS50157">
    <property type="entry name" value="ZINC_FINGER_C2H2_2"/>
    <property type="match status" value="5"/>
</dbReference>
<dbReference type="GO" id="GO:0008270">
    <property type="term" value="F:zinc ion binding"/>
    <property type="evidence" value="ECO:0007669"/>
    <property type="project" value="UniProtKB-KW"/>
</dbReference>
<comment type="similarity">
    <text evidence="2">Belongs to the krueppel C2H2-type zinc-finger protein family.</text>
</comment>
<feature type="non-terminal residue" evidence="14">
    <location>
        <position position="1"/>
    </location>
</feature>
<reference evidence="14 15" key="1">
    <citation type="journal article" date="2021" name="Cell">
        <title>Tracing the genetic footprints of vertebrate landing in non-teleost ray-finned fishes.</title>
        <authorList>
            <person name="Bi X."/>
            <person name="Wang K."/>
            <person name="Yang L."/>
            <person name="Pan H."/>
            <person name="Jiang H."/>
            <person name="Wei Q."/>
            <person name="Fang M."/>
            <person name="Yu H."/>
            <person name="Zhu C."/>
            <person name="Cai Y."/>
            <person name="He Y."/>
            <person name="Gan X."/>
            <person name="Zeng H."/>
            <person name="Yu D."/>
            <person name="Zhu Y."/>
            <person name="Jiang H."/>
            <person name="Qiu Q."/>
            <person name="Yang H."/>
            <person name="Zhang Y.E."/>
            <person name="Wang W."/>
            <person name="Zhu M."/>
            <person name="He S."/>
            <person name="Zhang G."/>
        </authorList>
    </citation>
    <scope>NUCLEOTIDE SEQUENCE [LARGE SCALE GENOMIC DNA]</scope>
    <source>
        <strain evidence="14">Bchr_013</strain>
    </source>
</reference>
<protein>
    <submittedName>
        <fullName evidence="14">ZN397 protein</fullName>
    </submittedName>
</protein>
<evidence type="ECO:0000256" key="3">
    <source>
        <dbReference type="ARBA" id="ARBA00022723"/>
    </source>
</evidence>
<evidence type="ECO:0000313" key="15">
    <source>
        <dbReference type="Proteomes" id="UP000886611"/>
    </source>
</evidence>
<dbReference type="PANTHER" id="PTHR23226">
    <property type="entry name" value="ZINC FINGER AND SCAN DOMAIN-CONTAINING"/>
    <property type="match status" value="1"/>
</dbReference>